<protein>
    <submittedName>
        <fullName evidence="1">Uncharacterized protein</fullName>
    </submittedName>
</protein>
<dbReference type="Proteomes" id="UP000471435">
    <property type="component" value="Unassembled WGS sequence"/>
</dbReference>
<evidence type="ECO:0000313" key="2">
    <source>
        <dbReference type="Proteomes" id="UP000471435"/>
    </source>
</evidence>
<name>A0A6I4V5B6_9SPHN</name>
<accession>A0A6I4V5B6</accession>
<dbReference type="OrthoDB" id="259511at2"/>
<evidence type="ECO:0000313" key="1">
    <source>
        <dbReference type="EMBL" id="MXP48226.1"/>
    </source>
</evidence>
<keyword evidence="2" id="KW-1185">Reference proteome</keyword>
<gene>
    <name evidence="1" type="ORF">GRI43_12595</name>
</gene>
<proteinExistence type="predicted"/>
<dbReference type="EMBL" id="WTYP01000002">
    <property type="protein sequence ID" value="MXP48226.1"/>
    <property type="molecule type" value="Genomic_DNA"/>
</dbReference>
<organism evidence="1 2">
    <name type="scientific">Pontixanthobacter luteolus</name>
    <dbReference type="NCBI Taxonomy" id="295089"/>
    <lineage>
        <taxon>Bacteria</taxon>
        <taxon>Pseudomonadati</taxon>
        <taxon>Pseudomonadota</taxon>
        <taxon>Alphaproteobacteria</taxon>
        <taxon>Sphingomonadales</taxon>
        <taxon>Erythrobacteraceae</taxon>
        <taxon>Pontixanthobacter</taxon>
    </lineage>
</organism>
<reference evidence="1 2" key="1">
    <citation type="submission" date="2019-12" db="EMBL/GenBank/DDBJ databases">
        <title>Genomic-based taxomic classification of the family Erythrobacteraceae.</title>
        <authorList>
            <person name="Xu L."/>
        </authorList>
    </citation>
    <scope>NUCLEOTIDE SEQUENCE [LARGE SCALE GENOMIC DNA]</scope>
    <source>
        <strain evidence="1 2">SW-109</strain>
    </source>
</reference>
<dbReference type="AlphaFoldDB" id="A0A6I4V5B6"/>
<sequence length="364" mass="40547">MSRTLNLVSEVKNAIRSDLRNNLSVDLSCIATKRDKYRRNNVTSVRLEVTDETGDGVAVFRENQCQPIDWEQVVSIRAGDPIRLKGFVDYKTKGSDILGQTVRKVTASNMGPALKDAVSSATQLYVARIKAELAKSLREDDFTEIDTRLISSAPPPEGSVYPLKVHYDGYGGRFHIASTPVPQLIRFASRTSFGRLFAISRSFTQTYRDPVASVESVIISVFERSASLEDLLYRINQRICAVLAIHAPNELPERFNIPPAPKRFQDLSEAEKAVTEPEIQLFTEQDDAPGEIGRLCWPSKVEEVGHFSEYVLAEGFGIGDSSDPAFSVASINVDRVFNLLFDDAEIRRIPDLTISQGRDNMANE</sequence>
<comment type="caution">
    <text evidence="1">The sequence shown here is derived from an EMBL/GenBank/DDBJ whole genome shotgun (WGS) entry which is preliminary data.</text>
</comment>
<dbReference type="RefSeq" id="WP_160731431.1">
    <property type="nucleotide sequence ID" value="NZ_WTYP01000002.1"/>
</dbReference>